<evidence type="ECO:0000256" key="7">
    <source>
        <dbReference type="SAM" id="Phobius"/>
    </source>
</evidence>
<evidence type="ECO:0000313" key="9">
    <source>
        <dbReference type="EMBL" id="SNS25824.1"/>
    </source>
</evidence>
<dbReference type="SMART" id="SM00387">
    <property type="entry name" value="HATPase_c"/>
    <property type="match status" value="1"/>
</dbReference>
<protein>
    <recommendedName>
        <fullName evidence="2">histidine kinase</fullName>
        <ecNumber evidence="2">2.7.13.3</ecNumber>
    </recommendedName>
</protein>
<dbReference type="AlphaFoldDB" id="A0A239D1Y4"/>
<name>A0A239D1Y4_9ACTN</name>
<feature type="compositionally biased region" description="Basic and acidic residues" evidence="6">
    <location>
        <begin position="715"/>
        <end position="726"/>
    </location>
</feature>
<dbReference type="EC" id="2.7.13.3" evidence="2"/>
<evidence type="ECO:0000256" key="5">
    <source>
        <dbReference type="ARBA" id="ARBA00022777"/>
    </source>
</evidence>
<organism evidence="9 10">
    <name type="scientific">Actinacidiphila glaucinigra</name>
    <dbReference type="NCBI Taxonomy" id="235986"/>
    <lineage>
        <taxon>Bacteria</taxon>
        <taxon>Bacillati</taxon>
        <taxon>Actinomycetota</taxon>
        <taxon>Actinomycetes</taxon>
        <taxon>Kitasatosporales</taxon>
        <taxon>Streptomycetaceae</taxon>
        <taxon>Actinacidiphila</taxon>
    </lineage>
</organism>
<dbReference type="InterPro" id="IPR050428">
    <property type="entry name" value="TCS_sensor_his_kinase"/>
</dbReference>
<sequence>MRLRPRTIRTQLVVLLLVPLLSLAGLWTYSTFTSVRGAFALMGIADTYRYYGTPADDLGRALQVERRLGVAYVASDGETGGAELESAERTTDRLLTVVREHAREQARGTELDLAQRRRLTELITAAKDLQPLREDVRQRDIGWSMTLHRYSSVIDPIFRLRGSLAALQSGEVARQGGFVIDLVRARELLSREDAMLTAAQVGPAMTASQYREFIGTIDGRKLLHSIVDPELTKAAKESLDEFEGGSVAWTLDSMETAARSAGAKDVGLVVSRDRWRQNADRALTELSDINVAAAGEVGQQARDDGMDVLVRTGAVSLAGLFLVVLSVVISLLIGRGIARRLTLLRNQALELSGKRLPEVLRRLRAGEELDDDAVARAAPDLRFGADEIGQVGRAFNNAQRAAVQAAVDQEKLRRGVSAVFTNLARRSQVLLHRQLTLLDAMERRSGDPADLDDLFRVDHIAVRMRRHAEGLLILSGNAPGRAWRRPVRLAEVARAAVGEVEHYQRVTVRRMPRVALTGPAVADVLHLLAELIDNATAFSPPDTKVEVRGEVVAGGYVLEVEDRGLGMSTERLAEANNELGEAGAGSELPETDRLGLFTVGRLAARQGVRVTLRRGRFDGTVAVVFIPQSVLVDASGDDVETGEHVLRPRAVPEPPGPDRADAAPRTPRPRRGPTRPREEGRTVTGLPKRQRQASLVAQLRDDGVHQSPAEPPGGGDERERSPEEARSTITAFARGLARGRDAAAPQGTAETGEIGG</sequence>
<evidence type="ECO:0000256" key="4">
    <source>
        <dbReference type="ARBA" id="ARBA00022679"/>
    </source>
</evidence>
<accession>A0A239D1Y4</accession>
<dbReference type="PROSITE" id="PS50906">
    <property type="entry name" value="NIT"/>
    <property type="match status" value="1"/>
</dbReference>
<dbReference type="InterPro" id="IPR036890">
    <property type="entry name" value="HATPase_C_sf"/>
</dbReference>
<evidence type="ECO:0000256" key="3">
    <source>
        <dbReference type="ARBA" id="ARBA00022553"/>
    </source>
</evidence>
<gene>
    <name evidence="9" type="ORF">SAMN05216252_104323</name>
</gene>
<feature type="region of interest" description="Disordered" evidence="6">
    <location>
        <begin position="636"/>
        <end position="756"/>
    </location>
</feature>
<feature type="domain" description="NIT" evidence="8">
    <location>
        <begin position="53"/>
        <end position="304"/>
    </location>
</feature>
<keyword evidence="10" id="KW-1185">Reference proteome</keyword>
<dbReference type="GO" id="GO:0004673">
    <property type="term" value="F:protein histidine kinase activity"/>
    <property type="evidence" value="ECO:0007669"/>
    <property type="project" value="UniProtKB-EC"/>
</dbReference>
<evidence type="ECO:0000256" key="2">
    <source>
        <dbReference type="ARBA" id="ARBA00012438"/>
    </source>
</evidence>
<evidence type="ECO:0000256" key="1">
    <source>
        <dbReference type="ARBA" id="ARBA00000085"/>
    </source>
</evidence>
<reference evidence="9 10" key="1">
    <citation type="submission" date="2017-06" db="EMBL/GenBank/DDBJ databases">
        <authorList>
            <person name="Kim H.J."/>
            <person name="Triplett B.A."/>
        </authorList>
    </citation>
    <scope>NUCLEOTIDE SEQUENCE [LARGE SCALE GENOMIC DNA]</scope>
    <source>
        <strain evidence="9 10">CGMCC 4.1858</strain>
    </source>
</reference>
<keyword evidence="7" id="KW-0812">Transmembrane</keyword>
<dbReference type="Pfam" id="PF02518">
    <property type="entry name" value="HATPase_c"/>
    <property type="match status" value="1"/>
</dbReference>
<dbReference type="PANTHER" id="PTHR45436:SF5">
    <property type="entry name" value="SENSOR HISTIDINE KINASE TRCS"/>
    <property type="match status" value="1"/>
</dbReference>
<dbReference type="Gene3D" id="3.30.565.10">
    <property type="entry name" value="Histidine kinase-like ATPase, C-terminal domain"/>
    <property type="match status" value="1"/>
</dbReference>
<evidence type="ECO:0000256" key="6">
    <source>
        <dbReference type="SAM" id="MobiDB-lite"/>
    </source>
</evidence>
<keyword evidence="3" id="KW-0597">Phosphoprotein</keyword>
<keyword evidence="5 9" id="KW-0418">Kinase</keyword>
<dbReference type="Gene3D" id="6.10.340.10">
    <property type="match status" value="1"/>
</dbReference>
<feature type="transmembrane region" description="Helical" evidence="7">
    <location>
        <begin position="314"/>
        <end position="334"/>
    </location>
</feature>
<keyword evidence="7" id="KW-0472">Membrane</keyword>
<dbReference type="SUPFAM" id="SSF55874">
    <property type="entry name" value="ATPase domain of HSP90 chaperone/DNA topoisomerase II/histidine kinase"/>
    <property type="match status" value="1"/>
</dbReference>
<proteinExistence type="predicted"/>
<dbReference type="EMBL" id="FZOF01000004">
    <property type="protein sequence ID" value="SNS25824.1"/>
    <property type="molecule type" value="Genomic_DNA"/>
</dbReference>
<dbReference type="InterPro" id="IPR010910">
    <property type="entry name" value="Nitrate/nitrite_sensing_bac"/>
</dbReference>
<dbReference type="GO" id="GO:0000160">
    <property type="term" value="P:phosphorelay signal transduction system"/>
    <property type="evidence" value="ECO:0007669"/>
    <property type="project" value="TreeGrafter"/>
</dbReference>
<dbReference type="Proteomes" id="UP000198280">
    <property type="component" value="Unassembled WGS sequence"/>
</dbReference>
<dbReference type="InterPro" id="IPR013587">
    <property type="entry name" value="Nitrate/nitrite_sensing"/>
</dbReference>
<evidence type="ECO:0000259" key="8">
    <source>
        <dbReference type="PROSITE" id="PS50906"/>
    </source>
</evidence>
<keyword evidence="7" id="KW-1133">Transmembrane helix</keyword>
<dbReference type="PANTHER" id="PTHR45436">
    <property type="entry name" value="SENSOR HISTIDINE KINASE YKOH"/>
    <property type="match status" value="1"/>
</dbReference>
<keyword evidence="4" id="KW-0808">Transferase</keyword>
<evidence type="ECO:0000313" key="10">
    <source>
        <dbReference type="Proteomes" id="UP000198280"/>
    </source>
</evidence>
<dbReference type="GO" id="GO:0005886">
    <property type="term" value="C:plasma membrane"/>
    <property type="evidence" value="ECO:0007669"/>
    <property type="project" value="TreeGrafter"/>
</dbReference>
<comment type="catalytic activity">
    <reaction evidence="1">
        <text>ATP + protein L-histidine = ADP + protein N-phospho-L-histidine.</text>
        <dbReference type="EC" id="2.7.13.3"/>
    </reaction>
</comment>
<dbReference type="InterPro" id="IPR003594">
    <property type="entry name" value="HATPase_dom"/>
</dbReference>
<dbReference type="OrthoDB" id="4652229at2"/>
<dbReference type="RefSeq" id="WP_089223419.1">
    <property type="nucleotide sequence ID" value="NZ_FZOF01000004.1"/>
</dbReference>
<dbReference type="Pfam" id="PF08376">
    <property type="entry name" value="NIT"/>
    <property type="match status" value="1"/>
</dbReference>